<dbReference type="InterPro" id="IPR023179">
    <property type="entry name" value="GTP-bd_ortho_bundle_sf"/>
</dbReference>
<dbReference type="CDD" id="cd01856">
    <property type="entry name" value="YlqF"/>
    <property type="match status" value="1"/>
</dbReference>
<dbReference type="Gene3D" id="3.40.50.300">
    <property type="entry name" value="P-loop containing nucleotide triphosphate hydrolases"/>
    <property type="match status" value="1"/>
</dbReference>
<sequence>MVAYLPLRLLSGVCKRVHIRKVDPNSVRWFPGHMRKGMNEINAKMASVDVLIEVHDSRIPFSGRSEFIQKFGLVRPHILIMNKTDLAEKIANPAAYREELVAHSRTTSQHLSEVYFTQLNSPERQKQLLGRLIRGLPKLARRLCAPSLIVEQLALPESPQRPTILTMTVGIPNSGKSTLINALRSVSRSGSGGAARVGRLAGQTRAVGQPIVISRGNPNAVGAHLEWWTEEASSTDFRIMILDTPGILEPRVRSLCEQLSLCVCGAVDSNLVDQELLVDYLLFWWNHRRRLEYVSVLGLPHPTDNVIEVLARVCAQNAFFLDTHSKRAVSRGPSWQANETESLTSDHVHVSAPRPDLRRAAAHILRLFDRGAFGRTTFLPSDEEAASNYFVLATRLMMDSAAMDSVDLKSPVEEALDLGDPPRDWSRWFAYMALKFALYVAKDPWGFFATVVMLVTPLLLISAYCAYRLAQEIKRQESGQNKPKLTNFSVHCFKLLPAPFVSDQSRGGLLTRAIFDAVHDLTKFVQESLLFPIFSHQQHLVPCHMAVLATEFSVVQTEQVDWLGWFHLYLKVSESVSAVFGCVPVISSAEGGDDHRQAS</sequence>
<dbReference type="PANTHER" id="PTHR45782:SF4">
    <property type="entry name" value="MITOCHONDRIAL RIBOSOME-ASSOCIATED GTPASE 1"/>
    <property type="match status" value="1"/>
</dbReference>
<keyword evidence="3" id="KW-0812">Transmembrane</keyword>
<evidence type="ECO:0000313" key="6">
    <source>
        <dbReference type="Proteomes" id="UP000822476"/>
    </source>
</evidence>
<dbReference type="Proteomes" id="UP000822476">
    <property type="component" value="Unassembled WGS sequence"/>
</dbReference>
<comment type="caution">
    <text evidence="5">The sequence shown here is derived from an EMBL/GenBank/DDBJ whole genome shotgun (WGS) entry which is preliminary data.</text>
</comment>
<feature type="transmembrane region" description="Helical" evidence="3">
    <location>
        <begin position="445"/>
        <end position="467"/>
    </location>
</feature>
<dbReference type="EMBL" id="JTDE01003483">
    <property type="protein sequence ID" value="KAF7256009.1"/>
    <property type="molecule type" value="Genomic_DNA"/>
</dbReference>
<dbReference type="InterPro" id="IPR006073">
    <property type="entry name" value="GTP-bd"/>
</dbReference>
<dbReference type="Pfam" id="PF15086">
    <property type="entry name" value="UPF0542"/>
    <property type="match status" value="1"/>
</dbReference>
<dbReference type="PANTHER" id="PTHR45782">
    <property type="entry name" value="MITOCHONDRIAL RIBOSOME-ASSOCIATED GTPASE 1"/>
    <property type="match status" value="1"/>
</dbReference>
<accession>A0A8S9YM99</accession>
<dbReference type="GO" id="GO:0032543">
    <property type="term" value="P:mitochondrial translation"/>
    <property type="evidence" value="ECO:0007669"/>
    <property type="project" value="TreeGrafter"/>
</dbReference>
<dbReference type="GO" id="GO:0003924">
    <property type="term" value="F:GTPase activity"/>
    <property type="evidence" value="ECO:0007669"/>
    <property type="project" value="TreeGrafter"/>
</dbReference>
<dbReference type="Gene3D" id="1.10.1580.10">
    <property type="match status" value="1"/>
</dbReference>
<keyword evidence="1" id="KW-0547">Nucleotide-binding</keyword>
<name>A0A8S9YM99_9TREM</name>
<evidence type="ECO:0000256" key="2">
    <source>
        <dbReference type="ARBA" id="ARBA00023134"/>
    </source>
</evidence>
<keyword evidence="2" id="KW-0342">GTP-binding</keyword>
<evidence type="ECO:0000259" key="4">
    <source>
        <dbReference type="Pfam" id="PF01926"/>
    </source>
</evidence>
<dbReference type="AlphaFoldDB" id="A0A8S9YM99"/>
<protein>
    <recommendedName>
        <fullName evidence="4">G domain-containing protein</fullName>
    </recommendedName>
</protein>
<evidence type="ECO:0000256" key="3">
    <source>
        <dbReference type="SAM" id="Phobius"/>
    </source>
</evidence>
<organism evidence="5 6">
    <name type="scientific">Paragonimus skrjabini miyazakii</name>
    <dbReference type="NCBI Taxonomy" id="59628"/>
    <lineage>
        <taxon>Eukaryota</taxon>
        <taxon>Metazoa</taxon>
        <taxon>Spiralia</taxon>
        <taxon>Lophotrochozoa</taxon>
        <taxon>Platyhelminthes</taxon>
        <taxon>Trematoda</taxon>
        <taxon>Digenea</taxon>
        <taxon>Plagiorchiida</taxon>
        <taxon>Troglotremata</taxon>
        <taxon>Troglotrematidae</taxon>
        <taxon>Paragonimus</taxon>
    </lineage>
</organism>
<feature type="domain" description="G" evidence="4">
    <location>
        <begin position="168"/>
        <end position="249"/>
    </location>
</feature>
<dbReference type="OrthoDB" id="269151at2759"/>
<dbReference type="GO" id="GO:0005525">
    <property type="term" value="F:GTP binding"/>
    <property type="evidence" value="ECO:0007669"/>
    <property type="project" value="UniProtKB-KW"/>
</dbReference>
<evidence type="ECO:0000256" key="1">
    <source>
        <dbReference type="ARBA" id="ARBA00022741"/>
    </source>
</evidence>
<evidence type="ECO:0000313" key="5">
    <source>
        <dbReference type="EMBL" id="KAF7256009.1"/>
    </source>
</evidence>
<dbReference type="GO" id="GO:0005739">
    <property type="term" value="C:mitochondrion"/>
    <property type="evidence" value="ECO:0007669"/>
    <property type="project" value="TreeGrafter"/>
</dbReference>
<reference evidence="5" key="1">
    <citation type="submission" date="2019-07" db="EMBL/GenBank/DDBJ databases">
        <title>Annotation for the trematode Paragonimus miyazaki's.</title>
        <authorList>
            <person name="Choi Y.-J."/>
        </authorList>
    </citation>
    <scope>NUCLEOTIDE SEQUENCE</scope>
    <source>
        <strain evidence="5">Japan</strain>
    </source>
</reference>
<dbReference type="InterPro" id="IPR027877">
    <property type="entry name" value="Smim15"/>
</dbReference>
<keyword evidence="6" id="KW-1185">Reference proteome</keyword>
<proteinExistence type="predicted"/>
<gene>
    <name evidence="5" type="ORF">EG68_07196</name>
</gene>
<keyword evidence="3" id="KW-1133">Transmembrane helix</keyword>
<keyword evidence="3" id="KW-0472">Membrane</keyword>
<dbReference type="Pfam" id="PF01926">
    <property type="entry name" value="MMR_HSR1"/>
    <property type="match status" value="1"/>
</dbReference>
<dbReference type="InterPro" id="IPR027417">
    <property type="entry name" value="P-loop_NTPase"/>
</dbReference>
<dbReference type="SUPFAM" id="SSF52540">
    <property type="entry name" value="P-loop containing nucleoside triphosphate hydrolases"/>
    <property type="match status" value="1"/>
</dbReference>